<reference evidence="1 2" key="1">
    <citation type="submission" date="2023-10" db="EMBL/GenBank/DDBJ databases">
        <title>Noviherbaspirillum sp. CPCC 100848 genome assembly.</title>
        <authorList>
            <person name="Li X.Y."/>
            <person name="Fang X.M."/>
        </authorList>
    </citation>
    <scope>NUCLEOTIDE SEQUENCE [LARGE SCALE GENOMIC DNA]</scope>
    <source>
        <strain evidence="1 2">CPCC 100848</strain>
    </source>
</reference>
<organism evidence="1 2">
    <name type="scientific">Noviherbaspirillum album</name>
    <dbReference type="NCBI Taxonomy" id="3080276"/>
    <lineage>
        <taxon>Bacteria</taxon>
        <taxon>Pseudomonadati</taxon>
        <taxon>Pseudomonadota</taxon>
        <taxon>Betaproteobacteria</taxon>
        <taxon>Burkholderiales</taxon>
        <taxon>Oxalobacteraceae</taxon>
        <taxon>Noviherbaspirillum</taxon>
    </lineage>
</organism>
<dbReference type="Proteomes" id="UP001352263">
    <property type="component" value="Unassembled WGS sequence"/>
</dbReference>
<proteinExistence type="predicted"/>
<dbReference type="Pfam" id="PF24387">
    <property type="entry name" value="AEP-like"/>
    <property type="match status" value="1"/>
</dbReference>
<dbReference type="EMBL" id="JAWIIV010000048">
    <property type="protein sequence ID" value="MEC4723277.1"/>
    <property type="molecule type" value="Genomic_DNA"/>
</dbReference>
<gene>
    <name evidence="1" type="ORF">RY831_29400</name>
</gene>
<sequence>MFDITIDSLRFWKELVEARPELQTLHFYRYKRNGFLQDRLPVESYEYQLSRLADARSKQAQMPFWDALMLEAVGRQGLTETILNEASLHNPMHIERIPVHREAILKDGLEDFIQAANEKESTGILSEVVLRDGRLLHYPMLDMRAAADEPGFRATVAIAKYILPSGAVIMRSGKSFHIIGTQLVDKDELVHFLVRSLFFGPIVDRKYVAHHLLRGFCTLRVSANSSKQYPTVAAHINS</sequence>
<dbReference type="RefSeq" id="WP_326509897.1">
    <property type="nucleotide sequence ID" value="NZ_JAWIIV010000048.1"/>
</dbReference>
<evidence type="ECO:0000313" key="2">
    <source>
        <dbReference type="Proteomes" id="UP001352263"/>
    </source>
</evidence>
<accession>A0ABU6JHY1</accession>
<protein>
    <recommendedName>
        <fullName evidence="3">PAS domain-containing protein</fullName>
    </recommendedName>
</protein>
<evidence type="ECO:0008006" key="3">
    <source>
        <dbReference type="Google" id="ProtNLM"/>
    </source>
</evidence>
<name>A0ABU6JHY1_9BURK</name>
<dbReference type="InterPro" id="IPR056250">
    <property type="entry name" value="AEP-like"/>
</dbReference>
<comment type="caution">
    <text evidence="1">The sequence shown here is derived from an EMBL/GenBank/DDBJ whole genome shotgun (WGS) entry which is preliminary data.</text>
</comment>
<evidence type="ECO:0000313" key="1">
    <source>
        <dbReference type="EMBL" id="MEC4723277.1"/>
    </source>
</evidence>
<keyword evidence="2" id="KW-1185">Reference proteome</keyword>